<dbReference type="InterPro" id="IPR012348">
    <property type="entry name" value="RNR-like"/>
</dbReference>
<reference evidence="4 5" key="2">
    <citation type="journal article" date="2016" name="Genome Announc.">
        <title>Draft Genome Sequence of Erythromycin- and Oxytetracycline-Sensitive Nocardia seriolae Strain U-1 (NBRC 110359).</title>
        <authorList>
            <person name="Imajoh M."/>
            <person name="Sukeda M."/>
            <person name="Shimizu M."/>
            <person name="Yamane J."/>
            <person name="Ohnishi K."/>
            <person name="Oshima S."/>
        </authorList>
    </citation>
    <scope>NUCLEOTIDE SEQUENCE [LARGE SCALE GENOMIC DNA]</scope>
    <source>
        <strain evidence="4 5">U-1</strain>
    </source>
</reference>
<feature type="region of interest" description="Disordered" evidence="1">
    <location>
        <begin position="1"/>
        <end position="34"/>
    </location>
</feature>
<dbReference type="EMBL" id="CP017839">
    <property type="protein sequence ID" value="APA97581.1"/>
    <property type="molecule type" value="Genomic_DNA"/>
</dbReference>
<evidence type="ECO:0000313" key="4">
    <source>
        <dbReference type="EMBL" id="GAP33433.1"/>
    </source>
</evidence>
<keyword evidence="2" id="KW-1133">Transmembrane helix</keyword>
<feature type="compositionally biased region" description="Basic and acidic residues" evidence="1">
    <location>
        <begin position="248"/>
        <end position="262"/>
    </location>
</feature>
<dbReference type="AlphaFoldDB" id="A0ABC9Z6W5"/>
<protein>
    <submittedName>
        <fullName evidence="4">Membrane protein</fullName>
    </submittedName>
</protein>
<keyword evidence="2" id="KW-0472">Membrane</keyword>
<keyword evidence="2" id="KW-0812">Transmembrane</keyword>
<sequence>MHDPHPFTRWTTELEAKARARTRTGDPDRSRGATLPPALIRSIQRFQVGESGDGANLISKADAAGDPTYAAAVRLFVAEEQNHARLLARLLNAAGHQPISRHWTDAAFVHLRRAFGLRLELMVLSVAEVIAVPYYSALRDGAPDQLTTRTAALIVADEQRHIPFHTQRLRAAFAPTPLRPLIRAAWWLILYVAIAVVLYDHGPALRQLRITRTEFARSAQTHFAPISATALPPRRGRRHPVAAPSDDADLRYRSDPDRRACR</sequence>
<dbReference type="RefSeq" id="WP_063865142.1">
    <property type="nucleotide sequence ID" value="NZ_AP017900.1"/>
</dbReference>
<gene>
    <name evidence="3" type="ORF">NS506_03529</name>
    <name evidence="4" type="ORF">NSK11_contig00267-0002</name>
</gene>
<dbReference type="Gene3D" id="1.10.620.20">
    <property type="entry name" value="Ribonucleotide Reductase, subunit A"/>
    <property type="match status" value="1"/>
</dbReference>
<dbReference type="InterPro" id="IPR009078">
    <property type="entry name" value="Ferritin-like_SF"/>
</dbReference>
<feature type="transmembrane region" description="Helical" evidence="2">
    <location>
        <begin position="184"/>
        <end position="202"/>
    </location>
</feature>
<dbReference type="Proteomes" id="UP000180166">
    <property type="component" value="Chromosome"/>
</dbReference>
<feature type="region of interest" description="Disordered" evidence="1">
    <location>
        <begin position="228"/>
        <end position="262"/>
    </location>
</feature>
<keyword evidence="5" id="KW-1185">Reference proteome</keyword>
<evidence type="ECO:0000256" key="2">
    <source>
        <dbReference type="SAM" id="Phobius"/>
    </source>
</evidence>
<name>A0ABC9Z6W5_9NOCA</name>
<feature type="compositionally biased region" description="Basic and acidic residues" evidence="1">
    <location>
        <begin position="1"/>
        <end position="31"/>
    </location>
</feature>
<proteinExistence type="predicted"/>
<evidence type="ECO:0000313" key="3">
    <source>
        <dbReference type="EMBL" id="APA97581.1"/>
    </source>
</evidence>
<evidence type="ECO:0000256" key="1">
    <source>
        <dbReference type="SAM" id="MobiDB-lite"/>
    </source>
</evidence>
<organism evidence="4 5">
    <name type="scientific">Nocardia seriolae</name>
    <dbReference type="NCBI Taxonomy" id="37332"/>
    <lineage>
        <taxon>Bacteria</taxon>
        <taxon>Bacillati</taxon>
        <taxon>Actinomycetota</taxon>
        <taxon>Actinomycetes</taxon>
        <taxon>Mycobacteriales</taxon>
        <taxon>Nocardiaceae</taxon>
        <taxon>Nocardia</taxon>
    </lineage>
</organism>
<accession>A0ABC9Z6W5</accession>
<dbReference type="Proteomes" id="UP000037179">
    <property type="component" value="Unassembled WGS sequence"/>
</dbReference>
<dbReference type="SUPFAM" id="SSF47240">
    <property type="entry name" value="Ferritin-like"/>
    <property type="match status" value="1"/>
</dbReference>
<reference evidence="3 6" key="3">
    <citation type="submission" date="2016-10" db="EMBL/GenBank/DDBJ databases">
        <title>Genome sequence of Nocardia seriolae strain EM150506, isolated from Anguila japonica.</title>
        <authorList>
            <person name="Han H.-J."/>
        </authorList>
    </citation>
    <scope>NUCLEOTIDE SEQUENCE [LARGE SCALE GENOMIC DNA]</scope>
    <source>
        <strain evidence="3 6">EM150506</strain>
    </source>
</reference>
<evidence type="ECO:0000313" key="5">
    <source>
        <dbReference type="Proteomes" id="UP000037179"/>
    </source>
</evidence>
<evidence type="ECO:0000313" key="6">
    <source>
        <dbReference type="Proteomes" id="UP000180166"/>
    </source>
</evidence>
<reference evidence="5" key="1">
    <citation type="submission" date="2015-07" db="EMBL/GenBank/DDBJ databases">
        <title>Nocardia seriolae U-1 whole genome shotgun sequence.</title>
        <authorList>
            <person name="Imajoh M."/>
            <person name="Fukumoto Y."/>
            <person name="Sukeda M."/>
            <person name="Yamane J."/>
            <person name="Yamasaki K."/>
            <person name="Shimizu M."/>
            <person name="Ohnishi K."/>
            <person name="Oshima S."/>
        </authorList>
    </citation>
    <scope>NUCLEOTIDE SEQUENCE [LARGE SCALE GENOMIC DNA]</scope>
    <source>
        <strain evidence="5">U-1</strain>
    </source>
</reference>
<dbReference type="EMBL" id="BBYQ01000267">
    <property type="protein sequence ID" value="GAP33433.1"/>
    <property type="molecule type" value="Genomic_DNA"/>
</dbReference>
<dbReference type="CDD" id="cd00657">
    <property type="entry name" value="Ferritin_like"/>
    <property type="match status" value="1"/>
</dbReference>
<dbReference type="KEGG" id="nsr:NS506_03529"/>